<evidence type="ECO:0000313" key="1">
    <source>
        <dbReference type="EMBL" id="SVA60554.1"/>
    </source>
</evidence>
<proteinExistence type="predicted"/>
<protein>
    <submittedName>
        <fullName evidence="1">Uncharacterized protein</fullName>
    </submittedName>
</protein>
<name>A0A381X746_9ZZZZ</name>
<dbReference type="EMBL" id="UINC01014143">
    <property type="protein sequence ID" value="SVA60554.1"/>
    <property type="molecule type" value="Genomic_DNA"/>
</dbReference>
<gene>
    <name evidence="1" type="ORF">METZ01_LOCUS113408</name>
</gene>
<accession>A0A381X746</accession>
<reference evidence="1" key="1">
    <citation type="submission" date="2018-05" db="EMBL/GenBank/DDBJ databases">
        <authorList>
            <person name="Lanie J.A."/>
            <person name="Ng W.-L."/>
            <person name="Kazmierczak K.M."/>
            <person name="Andrzejewski T.M."/>
            <person name="Davidsen T.M."/>
            <person name="Wayne K.J."/>
            <person name="Tettelin H."/>
            <person name="Glass J.I."/>
            <person name="Rusch D."/>
            <person name="Podicherti R."/>
            <person name="Tsui H.-C.T."/>
            <person name="Winkler M.E."/>
        </authorList>
    </citation>
    <scope>NUCLEOTIDE SEQUENCE</scope>
</reference>
<organism evidence="1">
    <name type="scientific">marine metagenome</name>
    <dbReference type="NCBI Taxonomy" id="408172"/>
    <lineage>
        <taxon>unclassified sequences</taxon>
        <taxon>metagenomes</taxon>
        <taxon>ecological metagenomes</taxon>
    </lineage>
</organism>
<dbReference type="AlphaFoldDB" id="A0A381X746"/>
<sequence>MKKLLILLLLTSLSTKADDLYSINSNLSLTCDPTYSEVGEYDLDSFGFIVASTGICQFGEYQIEFFKNLKSATGHLCGNQPYCGVQASWKGASWDIDTIVKDSSGTIVFENIFDDYEGRYGNAILLDPSSFTIPYLVLQTKGGRYNYFHLFSAKPNFHKVLSIGPLSYSNKGIYTNDLKQIFVEIGVTNLPPDLPSMANIVYYPITMKLVDNHFVPAVEQMKSDLKIYTQADRQKIYDKAWQIRALITKYVHNPEVAVADDEEWEWRFDKIKTHYQLSVLDTVYQKFMLDDIHQLGFMRTFVDLVRQGRIDLAWEFFDLAIPSTYDIRQNYNIPIYRTKKIMRETINNWLSTLEYWDEIKQL</sequence>